<dbReference type="InterPro" id="IPR050575">
    <property type="entry name" value="BMC_shell"/>
</dbReference>
<dbReference type="InterPro" id="IPR037233">
    <property type="entry name" value="CcmK-like_sf"/>
</dbReference>
<dbReference type="RefSeq" id="WP_069120618.1">
    <property type="nucleotide sequence ID" value="NZ_CBCPHX010000001.1"/>
</dbReference>
<dbReference type="PROSITE" id="PS51930">
    <property type="entry name" value="BMC_2"/>
    <property type="match status" value="1"/>
</dbReference>
<dbReference type="EMBL" id="CP023483">
    <property type="protein sequence ID" value="ATF24916.1"/>
    <property type="molecule type" value="Genomic_DNA"/>
</dbReference>
<evidence type="ECO:0000313" key="8">
    <source>
        <dbReference type="Proteomes" id="UP000270190"/>
    </source>
</evidence>
<evidence type="ECO:0000259" key="4">
    <source>
        <dbReference type="PROSITE" id="PS51930"/>
    </source>
</evidence>
<keyword evidence="2" id="KW-1283">Bacterial microcompartment</keyword>
<reference evidence="5 7" key="1">
    <citation type="submission" date="2017-09" db="EMBL/GenBank/DDBJ databases">
        <title>Complete Genome Sequences of Two Strains of the Meat Spoilage Bacterium Brochothrix thermosphacta Isolated from Ground Chicken.</title>
        <authorList>
            <person name="Paoli G.C."/>
            <person name="Wijey C."/>
            <person name="Chen C.-Y."/>
            <person name="Nguyen L."/>
            <person name="Yan X."/>
            <person name="Irwin P.L."/>
        </authorList>
    </citation>
    <scope>NUCLEOTIDE SEQUENCE [LARGE SCALE GENOMIC DNA]</scope>
    <source>
        <strain evidence="5 7">BI</strain>
    </source>
</reference>
<evidence type="ECO:0000256" key="3">
    <source>
        <dbReference type="PROSITE-ProRule" id="PRU01278"/>
    </source>
</evidence>
<evidence type="ECO:0000313" key="6">
    <source>
        <dbReference type="EMBL" id="SPP28170.1"/>
    </source>
</evidence>
<name>A0A1D2K2J0_BROTH</name>
<comment type="similarity">
    <text evidence="3">Belongs to the bacterial microcompartments protein family.</text>
</comment>
<reference evidence="6" key="3">
    <citation type="submission" date="2018-04" db="EMBL/GenBank/DDBJ databases">
        <authorList>
            <person name="Go L.Y."/>
            <person name="Mitchell J.A."/>
        </authorList>
    </citation>
    <scope>NUCLEOTIDE SEQUENCE</scope>
    <source>
        <strain evidence="6">BSAS1 3</strain>
    </source>
</reference>
<dbReference type="InterPro" id="IPR000249">
    <property type="entry name" value="BMC_dom"/>
</dbReference>
<dbReference type="STRING" id="2756.BFR44_03150"/>
<dbReference type="KEGG" id="bths:CNY62_00190"/>
<evidence type="ECO:0000256" key="2">
    <source>
        <dbReference type="ARBA" id="ARBA00024446"/>
    </source>
</evidence>
<evidence type="ECO:0000313" key="5">
    <source>
        <dbReference type="EMBL" id="ATF24916.1"/>
    </source>
</evidence>
<dbReference type="PANTHER" id="PTHR33941:SF11">
    <property type="entry name" value="BACTERIAL MICROCOMPARTMENT SHELL PROTEIN PDUJ"/>
    <property type="match status" value="1"/>
</dbReference>
<comment type="subcellular location">
    <subcellularLocation>
        <location evidence="1">Bacterial microcompartment</location>
    </subcellularLocation>
</comment>
<protein>
    <submittedName>
        <fullName evidence="5">BMC domain-containing protein</fullName>
    </submittedName>
    <submittedName>
        <fullName evidence="6">Putative ethanolamine utilization protein EutK</fullName>
    </submittedName>
</protein>
<dbReference type="OrthoDB" id="9812608at2"/>
<dbReference type="Proteomes" id="UP000243591">
    <property type="component" value="Chromosome"/>
</dbReference>
<evidence type="ECO:0000313" key="7">
    <source>
        <dbReference type="Proteomes" id="UP000243591"/>
    </source>
</evidence>
<organism evidence="5 7">
    <name type="scientific">Brochothrix thermosphacta</name>
    <name type="common">Microbacterium thermosphactum</name>
    <dbReference type="NCBI Taxonomy" id="2756"/>
    <lineage>
        <taxon>Bacteria</taxon>
        <taxon>Bacillati</taxon>
        <taxon>Bacillota</taxon>
        <taxon>Bacilli</taxon>
        <taxon>Bacillales</taxon>
        <taxon>Listeriaceae</taxon>
        <taxon>Brochothrix</taxon>
    </lineage>
</organism>
<dbReference type="Gene3D" id="3.30.70.1710">
    <property type="match status" value="1"/>
</dbReference>
<sequence length="164" mass="17521">MENRALGLIEVYGYLGAIATADATLKAADVELVNAEKISGGLTTIQVMGDVGAVTAGVESGRVVAESLGCLLSSHVIARMDADTQALLIEKKQVKQTVETVPEKKTTASSMTKLQQLEKMKVDQLRKLALEKQVKAIKKGDIKFANKAKLVKALLDHSESGDNE</sequence>
<gene>
    <name evidence="6" type="ORF">BTBSAS_20040</name>
    <name evidence="5" type="ORF">CNY62_00190</name>
</gene>
<dbReference type="EMBL" id="OUNC01000012">
    <property type="protein sequence ID" value="SPP28170.1"/>
    <property type="molecule type" value="Genomic_DNA"/>
</dbReference>
<reference evidence="8" key="2">
    <citation type="submission" date="2018-04" db="EMBL/GenBank/DDBJ databases">
        <authorList>
            <person name="Illikoud N."/>
        </authorList>
    </citation>
    <scope>NUCLEOTIDE SEQUENCE [LARGE SCALE GENOMIC DNA]</scope>
</reference>
<proteinExistence type="inferred from homology"/>
<evidence type="ECO:0000256" key="1">
    <source>
        <dbReference type="ARBA" id="ARBA00024322"/>
    </source>
</evidence>
<accession>A0A1D2K2J0</accession>
<feature type="domain" description="BMC" evidence="4">
    <location>
        <begin position="5"/>
        <end position="89"/>
    </location>
</feature>
<dbReference type="PANTHER" id="PTHR33941">
    <property type="entry name" value="PROPANEDIOL UTILIZATION PROTEIN PDUA"/>
    <property type="match status" value="1"/>
</dbReference>
<dbReference type="CDD" id="cd07045">
    <property type="entry name" value="BMC_CcmK_like"/>
    <property type="match status" value="1"/>
</dbReference>
<dbReference type="Proteomes" id="UP000270190">
    <property type="component" value="Unassembled WGS sequence"/>
</dbReference>
<dbReference type="AlphaFoldDB" id="A0A1D2K2J0"/>
<keyword evidence="7" id="KW-1185">Reference proteome</keyword>
<dbReference type="GO" id="GO:0031469">
    <property type="term" value="C:bacterial microcompartment"/>
    <property type="evidence" value="ECO:0007669"/>
    <property type="project" value="UniProtKB-SubCell"/>
</dbReference>
<dbReference type="Pfam" id="PF00936">
    <property type="entry name" value="BMC"/>
    <property type="match status" value="1"/>
</dbReference>
<dbReference type="GeneID" id="66536013"/>
<dbReference type="InterPro" id="IPR044872">
    <property type="entry name" value="CcmK/CsoS1_BMC"/>
</dbReference>
<dbReference type="SUPFAM" id="SSF143414">
    <property type="entry name" value="CcmK-like"/>
    <property type="match status" value="1"/>
</dbReference>
<dbReference type="SMART" id="SM00877">
    <property type="entry name" value="BMC"/>
    <property type="match status" value="1"/>
</dbReference>